<evidence type="ECO:0000256" key="2">
    <source>
        <dbReference type="ARBA" id="ARBA00023125"/>
    </source>
</evidence>
<protein>
    <submittedName>
        <fullName evidence="5">Uncharacterized protein</fullName>
    </submittedName>
</protein>
<evidence type="ECO:0000313" key="5">
    <source>
        <dbReference type="EMBL" id="BBY44301.1"/>
    </source>
</evidence>
<reference evidence="5 6" key="1">
    <citation type="journal article" date="2019" name="Emerg. Microbes Infect.">
        <title>Comprehensive subspecies identification of 175 nontuberculous mycobacteria species based on 7547 genomic profiles.</title>
        <authorList>
            <person name="Matsumoto Y."/>
            <person name="Kinjo T."/>
            <person name="Motooka D."/>
            <person name="Nabeya D."/>
            <person name="Jung N."/>
            <person name="Uechi K."/>
            <person name="Horii T."/>
            <person name="Iida T."/>
            <person name="Fujita J."/>
            <person name="Nakamura S."/>
        </authorList>
    </citation>
    <scope>NUCLEOTIDE SEQUENCE [LARGE SCALE GENOMIC DNA]</scope>
    <source>
        <strain evidence="5 6">JCM 18439</strain>
    </source>
</reference>
<proteinExistence type="predicted"/>
<dbReference type="EMBL" id="AP022591">
    <property type="protein sequence ID" value="BBY44301.1"/>
    <property type="molecule type" value="Genomic_DNA"/>
</dbReference>
<dbReference type="Pfam" id="PF00440">
    <property type="entry name" value="TetR_N"/>
    <property type="match status" value="1"/>
</dbReference>
<keyword evidence="3" id="KW-0804">Transcription</keyword>
<evidence type="ECO:0000256" key="4">
    <source>
        <dbReference type="SAM" id="MobiDB-lite"/>
    </source>
</evidence>
<name>A0A1X0BTL5_MYCCF</name>
<dbReference type="RefSeq" id="WP_083002981.1">
    <property type="nucleotide sequence ID" value="NZ_AP022591.1"/>
</dbReference>
<dbReference type="SUPFAM" id="SSF46689">
    <property type="entry name" value="Homeodomain-like"/>
    <property type="match status" value="1"/>
</dbReference>
<dbReference type="GO" id="GO:0003700">
    <property type="term" value="F:DNA-binding transcription factor activity"/>
    <property type="evidence" value="ECO:0007669"/>
    <property type="project" value="TreeGrafter"/>
</dbReference>
<sequence length="210" mass="23141">MAIVSRPKRRSRAAHLGPERRRPQVLDAALAITVEQGVSQVTIGSIAERLNVTRPVVYACFSDRVQIITALLERETAALRDALVESLHSARGDGPEEAFVAGYQALLRVVVARPQSWRFVFFATPDPAVASRFVRVRAQLGEATAAWLRPVLTKWWSMTDAEAKLPILVELLMSSCEAAVRSLLEDANQWTADDLGALYGRMMSHAFSVA</sequence>
<dbReference type="PANTHER" id="PTHR30055">
    <property type="entry name" value="HTH-TYPE TRANSCRIPTIONAL REGULATOR RUTR"/>
    <property type="match status" value="1"/>
</dbReference>
<dbReference type="Proteomes" id="UP000466431">
    <property type="component" value="Chromosome"/>
</dbReference>
<keyword evidence="2" id="KW-0238">DNA-binding</keyword>
<feature type="region of interest" description="Disordered" evidence="4">
    <location>
        <begin position="1"/>
        <end position="20"/>
    </location>
</feature>
<dbReference type="Gene3D" id="1.10.357.10">
    <property type="entry name" value="Tetracycline Repressor, domain 2"/>
    <property type="match status" value="1"/>
</dbReference>
<dbReference type="OrthoDB" id="4550691at2"/>
<evidence type="ECO:0000313" key="6">
    <source>
        <dbReference type="Proteomes" id="UP000466431"/>
    </source>
</evidence>
<accession>A0A1X0BTL5</accession>
<keyword evidence="6" id="KW-1185">Reference proteome</keyword>
<organism evidence="5 6">
    <name type="scientific">Mycolicibacterium celeriflavum</name>
    <name type="common">Mycobacterium celeriflavum</name>
    <dbReference type="NCBI Taxonomy" id="1249101"/>
    <lineage>
        <taxon>Bacteria</taxon>
        <taxon>Bacillati</taxon>
        <taxon>Actinomycetota</taxon>
        <taxon>Actinomycetes</taxon>
        <taxon>Mycobacteriales</taxon>
        <taxon>Mycobacteriaceae</taxon>
        <taxon>Mycolicibacterium</taxon>
    </lineage>
</organism>
<dbReference type="STRING" id="1249101.BST21_13090"/>
<dbReference type="AlphaFoldDB" id="A0A1X0BTL5"/>
<dbReference type="PROSITE" id="PS50977">
    <property type="entry name" value="HTH_TETR_2"/>
    <property type="match status" value="1"/>
</dbReference>
<keyword evidence="1" id="KW-0805">Transcription regulation</keyword>
<dbReference type="InterPro" id="IPR001647">
    <property type="entry name" value="HTH_TetR"/>
</dbReference>
<dbReference type="KEGG" id="mcee:MCEL_25960"/>
<dbReference type="InterPro" id="IPR009057">
    <property type="entry name" value="Homeodomain-like_sf"/>
</dbReference>
<feature type="compositionally biased region" description="Basic residues" evidence="4">
    <location>
        <begin position="1"/>
        <end position="13"/>
    </location>
</feature>
<dbReference type="GO" id="GO:0000976">
    <property type="term" value="F:transcription cis-regulatory region binding"/>
    <property type="evidence" value="ECO:0007669"/>
    <property type="project" value="TreeGrafter"/>
</dbReference>
<evidence type="ECO:0000256" key="3">
    <source>
        <dbReference type="ARBA" id="ARBA00023163"/>
    </source>
</evidence>
<dbReference type="PANTHER" id="PTHR30055:SF234">
    <property type="entry name" value="HTH-TYPE TRANSCRIPTIONAL REGULATOR BETI"/>
    <property type="match status" value="1"/>
</dbReference>
<gene>
    <name evidence="5" type="ORF">MCEL_25960</name>
</gene>
<evidence type="ECO:0000256" key="1">
    <source>
        <dbReference type="ARBA" id="ARBA00023015"/>
    </source>
</evidence>
<dbReference type="InterPro" id="IPR050109">
    <property type="entry name" value="HTH-type_TetR-like_transc_reg"/>
</dbReference>